<dbReference type="PROSITE" id="PS51186">
    <property type="entry name" value="GNAT"/>
    <property type="match status" value="1"/>
</dbReference>
<accession>A0ABQ2B7L7</accession>
<protein>
    <recommendedName>
        <fullName evidence="1">N-acetyltransferase domain-containing protein</fullName>
    </recommendedName>
</protein>
<dbReference type="PANTHER" id="PTHR42791:SF1">
    <property type="entry name" value="N-ACETYLTRANSFERASE DOMAIN-CONTAINING PROTEIN"/>
    <property type="match status" value="1"/>
</dbReference>
<reference evidence="3" key="1">
    <citation type="journal article" date="2019" name="Int. J. Syst. Evol. Microbiol.">
        <title>The Global Catalogue of Microorganisms (GCM) 10K type strain sequencing project: providing services to taxonomists for standard genome sequencing and annotation.</title>
        <authorList>
            <consortium name="The Broad Institute Genomics Platform"/>
            <consortium name="The Broad Institute Genome Sequencing Center for Infectious Disease"/>
            <person name="Wu L."/>
            <person name="Ma J."/>
        </authorList>
    </citation>
    <scope>NUCLEOTIDE SEQUENCE [LARGE SCALE GENOMIC DNA]</scope>
    <source>
        <strain evidence="3">CCM 8653</strain>
    </source>
</reference>
<keyword evidence="3" id="KW-1185">Reference proteome</keyword>
<dbReference type="InterPro" id="IPR000182">
    <property type="entry name" value="GNAT_dom"/>
</dbReference>
<dbReference type="EMBL" id="BMDG01000010">
    <property type="protein sequence ID" value="GGI09984.1"/>
    <property type="molecule type" value="Genomic_DNA"/>
</dbReference>
<dbReference type="InterPro" id="IPR052523">
    <property type="entry name" value="Trichothecene_AcTrans"/>
</dbReference>
<dbReference type="Gene3D" id="3.40.630.30">
    <property type="match status" value="1"/>
</dbReference>
<evidence type="ECO:0000259" key="1">
    <source>
        <dbReference type="PROSITE" id="PS51186"/>
    </source>
</evidence>
<dbReference type="Proteomes" id="UP000632535">
    <property type="component" value="Unassembled WGS sequence"/>
</dbReference>
<dbReference type="PANTHER" id="PTHR42791">
    <property type="entry name" value="GNAT FAMILY ACETYLTRANSFERASE"/>
    <property type="match status" value="1"/>
</dbReference>
<dbReference type="InterPro" id="IPR016181">
    <property type="entry name" value="Acyl_CoA_acyltransferase"/>
</dbReference>
<comment type="caution">
    <text evidence="2">The sequence shown here is derived from an EMBL/GenBank/DDBJ whole genome shotgun (WGS) entry which is preliminary data.</text>
</comment>
<dbReference type="RefSeq" id="WP_188524430.1">
    <property type="nucleotide sequence ID" value="NZ_BMDG01000010.1"/>
</dbReference>
<gene>
    <name evidence="2" type="ORF">GCM10007368_28980</name>
</gene>
<feature type="domain" description="N-acetyltransferase" evidence="1">
    <location>
        <begin position="1"/>
        <end position="190"/>
    </location>
</feature>
<proteinExistence type="predicted"/>
<sequence>MRPATPADVDRASDTLAAAFADYPFTRHTVSADHHADRLRAFQRIFVAEVGLPHGVVHVSDDVDAVAVWTTPRTDLAVLAALGPRLTELAGDRAAAQASAEEAMGVHRPQEPAWFLGTVGVHPGSQGRGLGGAVVAEGLRAADAEGVPAFLETSLERNVRLYERLGFVTVAEYDLPDGGPRTWSMRRPAGGGSR</sequence>
<evidence type="ECO:0000313" key="2">
    <source>
        <dbReference type="EMBL" id="GGI09984.1"/>
    </source>
</evidence>
<evidence type="ECO:0000313" key="3">
    <source>
        <dbReference type="Proteomes" id="UP000632535"/>
    </source>
</evidence>
<dbReference type="Pfam" id="PF00583">
    <property type="entry name" value="Acetyltransf_1"/>
    <property type="match status" value="1"/>
</dbReference>
<organism evidence="2 3">
    <name type="scientific">Isoptericola cucumis</name>
    <dbReference type="NCBI Taxonomy" id="1776856"/>
    <lineage>
        <taxon>Bacteria</taxon>
        <taxon>Bacillati</taxon>
        <taxon>Actinomycetota</taxon>
        <taxon>Actinomycetes</taxon>
        <taxon>Micrococcales</taxon>
        <taxon>Promicromonosporaceae</taxon>
        <taxon>Isoptericola</taxon>
    </lineage>
</organism>
<dbReference type="SUPFAM" id="SSF55729">
    <property type="entry name" value="Acyl-CoA N-acyltransferases (Nat)"/>
    <property type="match status" value="1"/>
</dbReference>
<dbReference type="CDD" id="cd04301">
    <property type="entry name" value="NAT_SF"/>
    <property type="match status" value="1"/>
</dbReference>
<name>A0ABQ2B7L7_9MICO</name>